<organism evidence="9 10">
    <name type="scientific">Meganyctiphanes norvegica</name>
    <name type="common">Northern krill</name>
    <name type="synonym">Thysanopoda norvegica</name>
    <dbReference type="NCBI Taxonomy" id="48144"/>
    <lineage>
        <taxon>Eukaryota</taxon>
        <taxon>Metazoa</taxon>
        <taxon>Ecdysozoa</taxon>
        <taxon>Arthropoda</taxon>
        <taxon>Crustacea</taxon>
        <taxon>Multicrustacea</taxon>
        <taxon>Malacostraca</taxon>
        <taxon>Eumalacostraca</taxon>
        <taxon>Eucarida</taxon>
        <taxon>Euphausiacea</taxon>
        <taxon>Euphausiidae</taxon>
        <taxon>Meganyctiphanes</taxon>
    </lineage>
</organism>
<comment type="caution">
    <text evidence="9">The sequence shown here is derived from an EMBL/GenBank/DDBJ whole genome shotgun (WGS) entry which is preliminary data.</text>
</comment>
<evidence type="ECO:0000256" key="1">
    <source>
        <dbReference type="ARBA" id="ARBA00004141"/>
    </source>
</evidence>
<feature type="transmembrane region" description="Helical" evidence="6">
    <location>
        <begin position="212"/>
        <end position="235"/>
    </location>
</feature>
<protein>
    <recommendedName>
        <fullName evidence="8">Major facilitator superfamily (MFS) profile domain-containing protein</fullName>
    </recommendedName>
</protein>
<dbReference type="InterPro" id="IPR036259">
    <property type="entry name" value="MFS_trans_sf"/>
</dbReference>
<name>A0AAV2RWQ5_MEGNR</name>
<dbReference type="PANTHER" id="PTHR23506:SF26">
    <property type="entry name" value="MFS-TYPE TRANSPORTER SLC18B1"/>
    <property type="match status" value="1"/>
</dbReference>
<comment type="subcellular location">
    <subcellularLocation>
        <location evidence="1">Membrane</location>
        <topology evidence="1">Multi-pass membrane protein</topology>
    </subcellularLocation>
</comment>
<feature type="transmembrane region" description="Helical" evidence="6">
    <location>
        <begin position="311"/>
        <end position="337"/>
    </location>
</feature>
<evidence type="ECO:0000259" key="8">
    <source>
        <dbReference type="PROSITE" id="PS50850"/>
    </source>
</evidence>
<dbReference type="InterPro" id="IPR020846">
    <property type="entry name" value="MFS_dom"/>
</dbReference>
<dbReference type="Pfam" id="PF07690">
    <property type="entry name" value="MFS_1"/>
    <property type="match status" value="1"/>
</dbReference>
<evidence type="ECO:0000256" key="6">
    <source>
        <dbReference type="SAM" id="Phobius"/>
    </source>
</evidence>
<feature type="domain" description="Major facilitator superfamily (MFS) profile" evidence="8">
    <location>
        <begin position="11"/>
        <end position="411"/>
    </location>
</feature>
<keyword evidence="5 6" id="KW-0472">Membrane</keyword>
<feature type="transmembrane region" description="Helical" evidence="6">
    <location>
        <begin position="255"/>
        <end position="275"/>
    </location>
</feature>
<dbReference type="GO" id="GO:0022857">
    <property type="term" value="F:transmembrane transporter activity"/>
    <property type="evidence" value="ECO:0007669"/>
    <property type="project" value="InterPro"/>
</dbReference>
<evidence type="ECO:0000256" key="7">
    <source>
        <dbReference type="SAM" id="SignalP"/>
    </source>
</evidence>
<feature type="transmembrane region" description="Helical" evidence="6">
    <location>
        <begin position="349"/>
        <end position="373"/>
    </location>
</feature>
<gene>
    <name evidence="9" type="ORF">MNOR_LOCUS29532</name>
</gene>
<dbReference type="AlphaFoldDB" id="A0AAV2RWQ5"/>
<dbReference type="PANTHER" id="PTHR23506">
    <property type="entry name" value="GH10249P"/>
    <property type="match status" value="1"/>
</dbReference>
<evidence type="ECO:0000256" key="4">
    <source>
        <dbReference type="ARBA" id="ARBA00022989"/>
    </source>
</evidence>
<reference evidence="9 10" key="1">
    <citation type="submission" date="2024-05" db="EMBL/GenBank/DDBJ databases">
        <authorList>
            <person name="Wallberg A."/>
        </authorList>
    </citation>
    <scope>NUCLEOTIDE SEQUENCE [LARGE SCALE GENOMIC DNA]</scope>
</reference>
<dbReference type="Proteomes" id="UP001497623">
    <property type="component" value="Unassembled WGS sequence"/>
</dbReference>
<dbReference type="InterPro" id="IPR011701">
    <property type="entry name" value="MFS"/>
</dbReference>
<keyword evidence="10" id="KW-1185">Reference proteome</keyword>
<feature type="transmembrane region" description="Helical" evidence="6">
    <location>
        <begin position="47"/>
        <end position="65"/>
    </location>
</feature>
<keyword evidence="7" id="KW-0732">Signal</keyword>
<dbReference type="EMBL" id="CAXKWB010034392">
    <property type="protein sequence ID" value="CAL4144633.1"/>
    <property type="molecule type" value="Genomic_DNA"/>
</dbReference>
<feature type="chain" id="PRO_5043853292" description="Major facilitator superfamily (MFS) profile domain-containing protein" evidence="7">
    <location>
        <begin position="24"/>
        <end position="418"/>
    </location>
</feature>
<feature type="transmembrane region" description="Helical" evidence="6">
    <location>
        <begin position="102"/>
        <end position="129"/>
    </location>
</feature>
<dbReference type="SUPFAM" id="SSF103473">
    <property type="entry name" value="MFS general substrate transporter"/>
    <property type="match status" value="1"/>
</dbReference>
<evidence type="ECO:0000313" key="10">
    <source>
        <dbReference type="Proteomes" id="UP001497623"/>
    </source>
</evidence>
<dbReference type="InterPro" id="IPR050930">
    <property type="entry name" value="MFS_Vesicular_Transporter"/>
</dbReference>
<evidence type="ECO:0000256" key="5">
    <source>
        <dbReference type="ARBA" id="ARBA00023136"/>
    </source>
</evidence>
<feature type="transmembrane region" description="Helical" evidence="6">
    <location>
        <begin position="77"/>
        <end position="96"/>
    </location>
</feature>
<feature type="transmembrane region" description="Helical" evidence="6">
    <location>
        <begin position="385"/>
        <end position="407"/>
    </location>
</feature>
<feature type="transmembrane region" description="Helical" evidence="6">
    <location>
        <begin position="141"/>
        <end position="163"/>
    </location>
</feature>
<keyword evidence="3 6" id="KW-0812">Transmembrane</keyword>
<dbReference type="Gene3D" id="1.20.1250.20">
    <property type="entry name" value="MFS general substrate transporter like domains"/>
    <property type="match status" value="2"/>
</dbReference>
<proteinExistence type="predicted"/>
<feature type="transmembrane region" description="Helical" evidence="6">
    <location>
        <begin position="282"/>
        <end position="305"/>
    </location>
</feature>
<evidence type="ECO:0000256" key="3">
    <source>
        <dbReference type="ARBA" id="ARBA00022692"/>
    </source>
</evidence>
<evidence type="ECO:0000313" key="9">
    <source>
        <dbReference type="EMBL" id="CAL4144633.1"/>
    </source>
</evidence>
<dbReference type="GO" id="GO:0016020">
    <property type="term" value="C:membrane"/>
    <property type="evidence" value="ECO:0007669"/>
    <property type="project" value="UniProtKB-SubCell"/>
</dbReference>
<feature type="signal peptide" evidence="7">
    <location>
        <begin position="1"/>
        <end position="23"/>
    </location>
</feature>
<keyword evidence="4 6" id="KW-1133">Transmembrane helix</keyword>
<accession>A0AAV2RWQ5</accession>
<evidence type="ECO:0000256" key="2">
    <source>
        <dbReference type="ARBA" id="ARBA00022448"/>
    </source>
</evidence>
<keyword evidence="2" id="KW-0813">Transport</keyword>
<sequence>MVKYTTRQWLTLVVLALANISEACVSSILAPFFPSEAEAKGVRPTTYGFIFGVYMLTMFILAPVYGKYTNQIGLKTMFNVGLYVSSLSCIAFAFIIYINNTLAFICVSFALRIITASGNAAFTCASFTLTAKEFPENVSGVFGMLGTTYGLGSIIGPLIGGALYEVGGFLLPFLVNGGILLLVAILTTCILPKHDKENDDKADEQTTSIMSLLRVPETCTFLSPLIAGAFSIGYFQTALEVHLRQFNFSPLQIGAMFMIEGVCYSLTCPLWGLIADKVMPPILAMQLGAVFMFTSFLLVGPAPFLPIASSIPLVICGLCSFGVGFGSGFVVTFNGVLQGAQSYGLPDNLATYGLVSGIFTSTFSLGCFVGPSLGGYLLDTFGFRWGSIVPLVLHLIVINIAWIYMCFQYKNKAYIVNK</sequence>
<dbReference type="PROSITE" id="PS50850">
    <property type="entry name" value="MFS"/>
    <property type="match status" value="1"/>
</dbReference>
<feature type="transmembrane region" description="Helical" evidence="6">
    <location>
        <begin position="169"/>
        <end position="191"/>
    </location>
</feature>